<evidence type="ECO:0000313" key="2">
    <source>
        <dbReference type="Proteomes" id="UP000789570"/>
    </source>
</evidence>
<organism evidence="1 2">
    <name type="scientific">Funneliformis caledonium</name>
    <dbReference type="NCBI Taxonomy" id="1117310"/>
    <lineage>
        <taxon>Eukaryota</taxon>
        <taxon>Fungi</taxon>
        <taxon>Fungi incertae sedis</taxon>
        <taxon>Mucoromycota</taxon>
        <taxon>Glomeromycotina</taxon>
        <taxon>Glomeromycetes</taxon>
        <taxon>Glomerales</taxon>
        <taxon>Glomeraceae</taxon>
        <taxon>Funneliformis</taxon>
    </lineage>
</organism>
<dbReference type="EMBL" id="CAJVPQ010002762">
    <property type="protein sequence ID" value="CAG8607697.1"/>
    <property type="molecule type" value="Genomic_DNA"/>
</dbReference>
<gene>
    <name evidence="1" type="ORF">FCALED_LOCUS8910</name>
</gene>
<protein>
    <submittedName>
        <fullName evidence="1">1547_t:CDS:1</fullName>
    </submittedName>
</protein>
<proteinExistence type="predicted"/>
<accession>A0A9N9GK38</accession>
<reference evidence="1" key="1">
    <citation type="submission" date="2021-06" db="EMBL/GenBank/DDBJ databases">
        <authorList>
            <person name="Kallberg Y."/>
            <person name="Tangrot J."/>
            <person name="Rosling A."/>
        </authorList>
    </citation>
    <scope>NUCLEOTIDE SEQUENCE</scope>
    <source>
        <strain evidence="1">UK204</strain>
    </source>
</reference>
<comment type="caution">
    <text evidence="1">The sequence shown here is derived from an EMBL/GenBank/DDBJ whole genome shotgun (WGS) entry which is preliminary data.</text>
</comment>
<evidence type="ECO:0000313" key="1">
    <source>
        <dbReference type="EMBL" id="CAG8607697.1"/>
    </source>
</evidence>
<keyword evidence="2" id="KW-1185">Reference proteome</keyword>
<sequence>MSSISRPEPWTQASFKCTANLVVSRKNTFKAYCIFAHIDLDENIVESINSDNPTFSLNPHPQLPLYKEESFKAEICEKFQLFRHFEKTKIGRDTCLNIGEQFEDLTYRKILSFMQLFPKWYSKDCSLKKSNEN</sequence>
<dbReference type="AlphaFoldDB" id="A0A9N9GK38"/>
<dbReference type="Proteomes" id="UP000789570">
    <property type="component" value="Unassembled WGS sequence"/>
</dbReference>
<name>A0A9N9GK38_9GLOM</name>